<dbReference type="AlphaFoldDB" id="A0A1V9XKD5"/>
<reference evidence="6 7" key="1">
    <citation type="journal article" date="2017" name="Gigascience">
        <title>Draft genome of the honey bee ectoparasitic mite, Tropilaelaps mercedesae, is shaped by the parasitic life history.</title>
        <authorList>
            <person name="Dong X."/>
            <person name="Armstrong S.D."/>
            <person name="Xia D."/>
            <person name="Makepeace B.L."/>
            <person name="Darby A.C."/>
            <person name="Kadowaki T."/>
        </authorList>
    </citation>
    <scope>NUCLEOTIDE SEQUENCE [LARGE SCALE GENOMIC DNA]</scope>
    <source>
        <strain evidence="6">Wuxi-XJTLU</strain>
    </source>
</reference>
<feature type="domain" description="Peptidase S1" evidence="5">
    <location>
        <begin position="744"/>
        <end position="994"/>
    </location>
</feature>
<dbReference type="InterPro" id="IPR001314">
    <property type="entry name" value="Peptidase_S1A"/>
</dbReference>
<organism evidence="6 7">
    <name type="scientific">Tropilaelaps mercedesae</name>
    <dbReference type="NCBI Taxonomy" id="418985"/>
    <lineage>
        <taxon>Eukaryota</taxon>
        <taxon>Metazoa</taxon>
        <taxon>Ecdysozoa</taxon>
        <taxon>Arthropoda</taxon>
        <taxon>Chelicerata</taxon>
        <taxon>Arachnida</taxon>
        <taxon>Acari</taxon>
        <taxon>Parasitiformes</taxon>
        <taxon>Mesostigmata</taxon>
        <taxon>Gamasina</taxon>
        <taxon>Dermanyssoidea</taxon>
        <taxon>Laelapidae</taxon>
        <taxon>Tropilaelaps</taxon>
    </lineage>
</organism>
<keyword evidence="7" id="KW-1185">Reference proteome</keyword>
<evidence type="ECO:0000256" key="1">
    <source>
        <dbReference type="ARBA" id="ARBA00023157"/>
    </source>
</evidence>
<feature type="compositionally biased region" description="Low complexity" evidence="3">
    <location>
        <begin position="512"/>
        <end position="528"/>
    </location>
</feature>
<dbReference type="InterPro" id="IPR009003">
    <property type="entry name" value="Peptidase_S1_PA"/>
</dbReference>
<dbReference type="PANTHER" id="PTHR24252:SF10">
    <property type="entry name" value="SERINE PROTEASE 56"/>
    <property type="match status" value="1"/>
</dbReference>
<sequence>MPSTRQLMIVVCALQCWVTGVGAQDTSAFLTGILGSLISTSKNQGCPGECVHAITSLLCEQTLSDAQCDAAYLRCCITKTIVKSTSATEGVPDHTGAPAKNALYVEHNASATKPTPQALKNKFDASKQFPAGQLSNVTASLLGVDRLEPDVSIETVSSTNESKSLASSSEPNNSNFKAESTVPNINCPGDCISETFVAYCRVPINDGICGDGGLCCAHETEDQTVMAKQNTKSAKPANEIEKKADSSVECPGSCVSSLFSILCDKVDYTATCNSGGVCCLNTASTQSTTQSPPSASVSVSNCAGRCLPGFMHTTCKSQGNKVSTETTNCPPATICCLDALGQTGERDVYTNDRGPDGPGIILTGPPNIRSPYSPGSSPGFGLPNALNKQQPLSSQSTPVTTEMFGVPHSIQEETIGPLSSAELVTKIAGTIQCPGSCIAPLMKFTCFGSNNVFPHFKCGEGYVCCADARDVKRTLSSAIILNQVGPLVHPPLPPEGMLPQLNDGGLFGQRPGLGDLSSDSDNNLNSNNEPQESQLQPINVRPPSSTVQSNAGSNVPSATISSSQPHSSSLSPGLPLLNSPPSLGGFVPAMRPRLGQLPPSTPQEATDVLIPSGGVSFSHPVPSPVLPVQGSRPKTPSYHINTSRHGSFLGSKNFNRPIQPMDPEPILPNVGKSPDIEGSPVLTAGDLLSVGAMPPTIISSLSASNPPPVLPVPYSEPPNVTHTKGLPREPLSCGRRGVARQHRVIGGRNAELGDWCWQAAIYNEKGQYVCGGALIGPQWVVTAAHCVTKYVRNGDTFFIEVGSVDLTARYGHSRKKAWASYIHHNYNENTLDNDIALVKVLNPFNVNSTSLSAACTVCLPGKQGSKSPEPAQAQVQAFGRCTVTGYGALQEGGPVAMRVRQVELPIVEERACVAQLSSATEKQFKLPASTFCAGGEEGSDACQGDGGSPMVCDMGGFYELKGLVSWGLGCGRQDVPGVYVKVSSFIGWINQIISVNTAI</sequence>
<dbReference type="OrthoDB" id="6437225at2759"/>
<dbReference type="Gene3D" id="2.40.10.10">
    <property type="entry name" value="Trypsin-like serine proteases"/>
    <property type="match status" value="1"/>
</dbReference>
<feature type="region of interest" description="Disordered" evidence="3">
    <location>
        <begin position="154"/>
        <end position="179"/>
    </location>
</feature>
<protein>
    <recommendedName>
        <fullName evidence="5">Peptidase S1 domain-containing protein</fullName>
    </recommendedName>
</protein>
<dbReference type="Proteomes" id="UP000192247">
    <property type="component" value="Unassembled WGS sequence"/>
</dbReference>
<dbReference type="PROSITE" id="PS50240">
    <property type="entry name" value="TRYPSIN_DOM"/>
    <property type="match status" value="1"/>
</dbReference>
<dbReference type="STRING" id="418985.A0A1V9XKD5"/>
<dbReference type="InterPro" id="IPR018114">
    <property type="entry name" value="TRYPSIN_HIS"/>
</dbReference>
<dbReference type="PROSITE" id="PS00134">
    <property type="entry name" value="TRYPSIN_HIS"/>
    <property type="match status" value="1"/>
</dbReference>
<evidence type="ECO:0000313" key="6">
    <source>
        <dbReference type="EMBL" id="OQR73975.1"/>
    </source>
</evidence>
<feature type="chain" id="PRO_5012709416" description="Peptidase S1 domain-containing protein" evidence="4">
    <location>
        <begin position="24"/>
        <end position="999"/>
    </location>
</feature>
<comment type="similarity">
    <text evidence="2">Belongs to the peptidase S1 family. CLIP subfamily.</text>
</comment>
<dbReference type="PRINTS" id="PR00722">
    <property type="entry name" value="CHYMOTRYPSIN"/>
</dbReference>
<dbReference type="GO" id="GO:0006508">
    <property type="term" value="P:proteolysis"/>
    <property type="evidence" value="ECO:0007669"/>
    <property type="project" value="InterPro"/>
</dbReference>
<dbReference type="Pfam" id="PF00089">
    <property type="entry name" value="Trypsin"/>
    <property type="match status" value="1"/>
</dbReference>
<proteinExistence type="inferred from homology"/>
<dbReference type="FunFam" id="2.40.10.10:FF:000002">
    <property type="entry name" value="Transmembrane protease serine"/>
    <property type="match status" value="1"/>
</dbReference>
<comment type="caution">
    <text evidence="6">The sequence shown here is derived from an EMBL/GenBank/DDBJ whole genome shotgun (WGS) entry which is preliminary data.</text>
</comment>
<dbReference type="PANTHER" id="PTHR24252">
    <property type="entry name" value="ACROSIN-RELATED"/>
    <property type="match status" value="1"/>
</dbReference>
<dbReference type="GO" id="GO:0004252">
    <property type="term" value="F:serine-type endopeptidase activity"/>
    <property type="evidence" value="ECO:0007669"/>
    <property type="project" value="InterPro"/>
</dbReference>
<dbReference type="SUPFAM" id="SSF50494">
    <property type="entry name" value="Trypsin-like serine proteases"/>
    <property type="match status" value="1"/>
</dbReference>
<dbReference type="CDD" id="cd00190">
    <property type="entry name" value="Tryp_SPc"/>
    <property type="match status" value="1"/>
</dbReference>
<dbReference type="InterPro" id="IPR001254">
    <property type="entry name" value="Trypsin_dom"/>
</dbReference>
<evidence type="ECO:0000256" key="3">
    <source>
        <dbReference type="SAM" id="MobiDB-lite"/>
    </source>
</evidence>
<dbReference type="FunFam" id="2.40.10.10:FF:000068">
    <property type="entry name" value="transmembrane protease serine 2"/>
    <property type="match status" value="1"/>
</dbReference>
<dbReference type="InParanoid" id="A0A1V9XKD5"/>
<feature type="compositionally biased region" description="Polar residues" evidence="3">
    <location>
        <begin position="529"/>
        <end position="560"/>
    </location>
</feature>
<accession>A0A1V9XKD5</accession>
<dbReference type="SMART" id="SM00020">
    <property type="entry name" value="Tryp_SPc"/>
    <property type="match status" value="1"/>
</dbReference>
<evidence type="ECO:0000313" key="7">
    <source>
        <dbReference type="Proteomes" id="UP000192247"/>
    </source>
</evidence>
<gene>
    <name evidence="6" type="ORF">BIW11_09389</name>
</gene>
<dbReference type="InterPro" id="IPR040479">
    <property type="entry name" value="CLIP_SPH_mas"/>
</dbReference>
<keyword evidence="1" id="KW-1015">Disulfide bond</keyword>
<feature type="region of interest" description="Disordered" evidence="3">
    <location>
        <begin position="491"/>
        <end position="577"/>
    </location>
</feature>
<keyword evidence="4" id="KW-0732">Signal</keyword>
<evidence type="ECO:0000256" key="2">
    <source>
        <dbReference type="ARBA" id="ARBA00024195"/>
    </source>
</evidence>
<dbReference type="Pfam" id="PF18398">
    <property type="entry name" value="CLIP_SPH_mas"/>
    <property type="match status" value="5"/>
</dbReference>
<feature type="signal peptide" evidence="4">
    <location>
        <begin position="1"/>
        <end position="23"/>
    </location>
</feature>
<evidence type="ECO:0000259" key="5">
    <source>
        <dbReference type="PROSITE" id="PS50240"/>
    </source>
</evidence>
<dbReference type="EMBL" id="MNPL01008932">
    <property type="protein sequence ID" value="OQR73975.1"/>
    <property type="molecule type" value="Genomic_DNA"/>
</dbReference>
<feature type="compositionally biased region" description="Low complexity" evidence="3">
    <location>
        <begin position="561"/>
        <end position="577"/>
    </location>
</feature>
<dbReference type="InterPro" id="IPR043504">
    <property type="entry name" value="Peptidase_S1_PA_chymotrypsin"/>
</dbReference>
<name>A0A1V9XKD5_9ACAR</name>
<evidence type="ECO:0000256" key="4">
    <source>
        <dbReference type="SAM" id="SignalP"/>
    </source>
</evidence>